<sequence>MEMDRASQKWNLAMEDISLSIQWSGPMSVSLLVISVIVVLRNWNWWWYVPRLQQGQAPLPLGDMGWPIIGQIIHFLRAFKSPDPDSFIGNMAKRWGRLPLYTTHLFGQPTVLATTAESIKQVCMDGEVFKSGWPKSTRTILGRKSFAVLEGYEHRRLRRLTSQGLQGQQALKTYIPNIEENCKAKLESWAKEAQFEVVPKLQEFTFEVISLIFMSYAGGPVAQQLLHDFEFMVHGLRAMAIDIPGFAYHRSLKARKKVLKAIQGILDERRMNNIIKHNDVLDTLLEAKDENGIHLTDEEIIDTILVFLIAGHQSSTFSIAWVMIFIQKRPEVLRACREEQLRIRKTKSPEEHLTYADFRSMTYLNAVIDETMRIVNVTPFAFRRVSKTVEIDGFTVPQGWFIETWFRAAHLDESVYPEPYKFKPERWQAFKPRAGEFIPFGLGNRSCIGNELAKMEMSIFLHHAILNYRWEPVNPHSPTKYLPHPQPTDGYLVNFSHI</sequence>
<comment type="similarity">
    <text evidence="4">Belongs to the cytochrome P450 family.</text>
</comment>
<proteinExistence type="inferred from homology"/>
<dbReference type="PANTHER" id="PTHR24286:SF356">
    <property type="entry name" value="ENT-KAURENOIC ACID OXIDASE 2"/>
    <property type="match status" value="1"/>
</dbReference>
<dbReference type="InterPro" id="IPR002401">
    <property type="entry name" value="Cyt_P450_E_grp-I"/>
</dbReference>
<keyword evidence="6" id="KW-1185">Reference proteome</keyword>
<name>A0ABD1Z242_9MARC</name>
<evidence type="ECO:0008006" key="7">
    <source>
        <dbReference type="Google" id="ProtNLM"/>
    </source>
</evidence>
<comment type="caution">
    <text evidence="5">The sequence shown here is derived from an EMBL/GenBank/DDBJ whole genome shotgun (WGS) entry which is preliminary data.</text>
</comment>
<evidence type="ECO:0000256" key="3">
    <source>
        <dbReference type="PIRSR" id="PIRSR602401-1"/>
    </source>
</evidence>
<keyword evidence="4" id="KW-0560">Oxidoreductase</keyword>
<dbReference type="EMBL" id="JBHFFA010000003">
    <property type="protein sequence ID" value="KAL2635662.1"/>
    <property type="molecule type" value="Genomic_DNA"/>
</dbReference>
<comment type="cofactor">
    <cofactor evidence="3">
        <name>heme</name>
        <dbReference type="ChEBI" id="CHEBI:30413"/>
    </cofactor>
</comment>
<organism evidence="5 6">
    <name type="scientific">Riccia fluitans</name>
    <dbReference type="NCBI Taxonomy" id="41844"/>
    <lineage>
        <taxon>Eukaryota</taxon>
        <taxon>Viridiplantae</taxon>
        <taxon>Streptophyta</taxon>
        <taxon>Embryophyta</taxon>
        <taxon>Marchantiophyta</taxon>
        <taxon>Marchantiopsida</taxon>
        <taxon>Marchantiidae</taxon>
        <taxon>Marchantiales</taxon>
        <taxon>Ricciaceae</taxon>
        <taxon>Riccia</taxon>
    </lineage>
</organism>
<dbReference type="InterPro" id="IPR036396">
    <property type="entry name" value="Cyt_P450_sf"/>
</dbReference>
<keyword evidence="4" id="KW-0503">Monooxygenase</keyword>
<dbReference type="SUPFAM" id="SSF48264">
    <property type="entry name" value="Cytochrome P450"/>
    <property type="match status" value="1"/>
</dbReference>
<dbReference type="InterPro" id="IPR017972">
    <property type="entry name" value="Cyt_P450_CS"/>
</dbReference>
<keyword evidence="1 3" id="KW-0479">Metal-binding</keyword>
<feature type="binding site" description="axial binding residue" evidence="3">
    <location>
        <position position="447"/>
    </location>
    <ligand>
        <name>heme</name>
        <dbReference type="ChEBI" id="CHEBI:30413"/>
    </ligand>
    <ligandPart>
        <name>Fe</name>
        <dbReference type="ChEBI" id="CHEBI:18248"/>
    </ligandPart>
</feature>
<dbReference type="Gene3D" id="1.10.630.10">
    <property type="entry name" value="Cytochrome P450"/>
    <property type="match status" value="1"/>
</dbReference>
<evidence type="ECO:0000256" key="1">
    <source>
        <dbReference type="ARBA" id="ARBA00022723"/>
    </source>
</evidence>
<evidence type="ECO:0000256" key="4">
    <source>
        <dbReference type="RuleBase" id="RU000461"/>
    </source>
</evidence>
<dbReference type="Proteomes" id="UP001605036">
    <property type="component" value="Unassembled WGS sequence"/>
</dbReference>
<dbReference type="GO" id="GO:0046872">
    <property type="term" value="F:metal ion binding"/>
    <property type="evidence" value="ECO:0007669"/>
    <property type="project" value="UniProtKB-KW"/>
</dbReference>
<accession>A0ABD1Z242</accession>
<evidence type="ECO:0000256" key="2">
    <source>
        <dbReference type="ARBA" id="ARBA00023004"/>
    </source>
</evidence>
<dbReference type="GO" id="GO:0004497">
    <property type="term" value="F:monooxygenase activity"/>
    <property type="evidence" value="ECO:0007669"/>
    <property type="project" value="UniProtKB-KW"/>
</dbReference>
<keyword evidence="2 3" id="KW-0408">Iron</keyword>
<dbReference type="AlphaFoldDB" id="A0ABD1Z242"/>
<dbReference type="PROSITE" id="PS00086">
    <property type="entry name" value="CYTOCHROME_P450"/>
    <property type="match status" value="1"/>
</dbReference>
<gene>
    <name evidence="5" type="ORF">R1flu_007141</name>
</gene>
<protein>
    <recommendedName>
        <fullName evidence="7">Cytochrome P450</fullName>
    </recommendedName>
</protein>
<dbReference type="PRINTS" id="PR00385">
    <property type="entry name" value="P450"/>
</dbReference>
<dbReference type="PANTHER" id="PTHR24286">
    <property type="entry name" value="CYTOCHROME P450 26"/>
    <property type="match status" value="1"/>
</dbReference>
<evidence type="ECO:0000313" key="6">
    <source>
        <dbReference type="Proteomes" id="UP001605036"/>
    </source>
</evidence>
<dbReference type="PRINTS" id="PR00463">
    <property type="entry name" value="EP450I"/>
</dbReference>
<dbReference type="InterPro" id="IPR001128">
    <property type="entry name" value="Cyt_P450"/>
</dbReference>
<evidence type="ECO:0000313" key="5">
    <source>
        <dbReference type="EMBL" id="KAL2635662.1"/>
    </source>
</evidence>
<dbReference type="Pfam" id="PF00067">
    <property type="entry name" value="p450"/>
    <property type="match status" value="1"/>
</dbReference>
<keyword evidence="3 4" id="KW-0349">Heme</keyword>
<reference evidence="5 6" key="1">
    <citation type="submission" date="2024-09" db="EMBL/GenBank/DDBJ databases">
        <title>Chromosome-scale assembly of Riccia fluitans.</title>
        <authorList>
            <person name="Paukszto L."/>
            <person name="Sawicki J."/>
            <person name="Karawczyk K."/>
            <person name="Piernik-Szablinska J."/>
            <person name="Szczecinska M."/>
            <person name="Mazdziarz M."/>
        </authorList>
    </citation>
    <scope>NUCLEOTIDE SEQUENCE [LARGE SCALE GENOMIC DNA]</scope>
    <source>
        <strain evidence="5">Rf_01</strain>
        <tissue evidence="5">Aerial parts of the thallus</tissue>
    </source>
</reference>